<feature type="coiled-coil region" evidence="1">
    <location>
        <begin position="132"/>
        <end position="159"/>
    </location>
</feature>
<evidence type="ECO:0000256" key="2">
    <source>
        <dbReference type="SAM" id="MobiDB-lite"/>
    </source>
</evidence>
<dbReference type="EMBL" id="BKCJ010006121">
    <property type="protein sequence ID" value="GEU70481.1"/>
    <property type="molecule type" value="Genomic_DNA"/>
</dbReference>
<accession>A0A6L2M939</accession>
<proteinExistence type="predicted"/>
<comment type="caution">
    <text evidence="3">The sequence shown here is derived from an EMBL/GenBank/DDBJ whole genome shotgun (WGS) entry which is preliminary data.</text>
</comment>
<evidence type="ECO:0000256" key="1">
    <source>
        <dbReference type="SAM" id="Coils"/>
    </source>
</evidence>
<name>A0A6L2M939_TANCI</name>
<organism evidence="3">
    <name type="scientific">Tanacetum cinerariifolium</name>
    <name type="common">Dalmatian daisy</name>
    <name type="synonym">Chrysanthemum cinerariifolium</name>
    <dbReference type="NCBI Taxonomy" id="118510"/>
    <lineage>
        <taxon>Eukaryota</taxon>
        <taxon>Viridiplantae</taxon>
        <taxon>Streptophyta</taxon>
        <taxon>Embryophyta</taxon>
        <taxon>Tracheophyta</taxon>
        <taxon>Spermatophyta</taxon>
        <taxon>Magnoliopsida</taxon>
        <taxon>eudicotyledons</taxon>
        <taxon>Gunneridae</taxon>
        <taxon>Pentapetalae</taxon>
        <taxon>asterids</taxon>
        <taxon>campanulids</taxon>
        <taxon>Asterales</taxon>
        <taxon>Asteraceae</taxon>
        <taxon>Asteroideae</taxon>
        <taxon>Anthemideae</taxon>
        <taxon>Anthemidinae</taxon>
        <taxon>Tanacetum</taxon>
    </lineage>
</organism>
<feature type="region of interest" description="Disordered" evidence="2">
    <location>
        <begin position="431"/>
        <end position="457"/>
    </location>
</feature>
<gene>
    <name evidence="3" type="ORF">Tci_042459</name>
</gene>
<dbReference type="AlphaFoldDB" id="A0A6L2M939"/>
<protein>
    <recommendedName>
        <fullName evidence="4">Reverse transcriptase domain-containing protein</fullName>
    </recommendedName>
</protein>
<evidence type="ECO:0008006" key="4">
    <source>
        <dbReference type="Google" id="ProtNLM"/>
    </source>
</evidence>
<keyword evidence="1" id="KW-0175">Coiled coil</keyword>
<feature type="region of interest" description="Disordered" evidence="2">
    <location>
        <begin position="1"/>
        <end position="23"/>
    </location>
</feature>
<sequence>MDQNIDSFGSDQIQTQQDSVIHPPSQEITRDLIASLGKKFAIQHAQPEDSNELFQKLLEDLRIINKELAEYINSPSWDCPTFFNDNEDHSIQYKEYLENPSNEIATSNSNQEKEKPPQHSDIRQLIKEECCIEVCRKQKQNMEDTILELIEKKQEVKNVVEQPTERGTHIAKSFQNFRVIHKSSNSFNKTSQISLVYVIAPVLPTEEPEYSLSMGYEHLSTIPETELDEVLESSAKNLLPIPSEYEVTSDDESKCDVPIKDDSSPVFTTFSNPLFNDNDDFNSSDDESLSDKDVPIEEFKVYLNPLFDDEEINSDEINPHCFNAESDFVESLSNHDTLIDSSPNLMGRLFTINPCPRLMENSNAIVETLPTSPILIEGSDSQREEIDIFTGTDELLPPSTESDDYDSEGEINVLEELLVGDSISLSENKSFYFDHQDDPSFPRPPLEPPDDEFDFEPNSGEVISAVMNNIDEFNED</sequence>
<feature type="compositionally biased region" description="Polar residues" evidence="2">
    <location>
        <begin position="1"/>
        <end position="19"/>
    </location>
</feature>
<reference evidence="3" key="1">
    <citation type="journal article" date="2019" name="Sci. Rep.">
        <title>Draft genome of Tanacetum cinerariifolium, the natural source of mosquito coil.</title>
        <authorList>
            <person name="Yamashiro T."/>
            <person name="Shiraishi A."/>
            <person name="Satake H."/>
            <person name="Nakayama K."/>
        </authorList>
    </citation>
    <scope>NUCLEOTIDE SEQUENCE</scope>
</reference>
<evidence type="ECO:0000313" key="3">
    <source>
        <dbReference type="EMBL" id="GEU70481.1"/>
    </source>
</evidence>